<dbReference type="EMBL" id="CP100355">
    <property type="protein sequence ID" value="UTF53899.1"/>
    <property type="molecule type" value="Genomic_DNA"/>
</dbReference>
<feature type="region of interest" description="Disordered" evidence="1">
    <location>
        <begin position="162"/>
        <end position="183"/>
    </location>
</feature>
<protein>
    <submittedName>
        <fullName evidence="2">HNH endonuclease</fullName>
    </submittedName>
</protein>
<evidence type="ECO:0000313" key="3">
    <source>
        <dbReference type="Proteomes" id="UP001056855"/>
    </source>
</evidence>
<reference evidence="2" key="1">
    <citation type="submission" date="2022-06" db="EMBL/GenBank/DDBJ databases">
        <title>Diverse halophilic archaea isolated from saline environments.</title>
        <authorList>
            <person name="Cui H.-L."/>
        </authorList>
    </citation>
    <scope>NUCLEOTIDE SEQUENCE</scope>
    <source>
        <strain evidence="2">WLHS1</strain>
    </source>
</reference>
<sequence>MESDSRPWQADREAIFERDNHACRYCDSDSGPDTDSSSCRVAAVGDVALEGTVHESALVTVCDDCFRTLHRSQDAVFDERTRLFETIRDVTRRQSDVISTVASFASLATQLPAAIEDGENDRATYVIARQDACLALAMVDATLDPLERAPAESDLEALAAGTADGTSDAVPNDGDEAGDDPPAETLSTALESFCTAARSLQRDLRKVVELSDGIAVGLGCCYGCFTGLEGADDPAVLDPDSSRQCPTCGLESPALEGWRDGDGDLAFDALYGAINDSLQASSKTTTALTARTQVVAECLFET</sequence>
<evidence type="ECO:0000313" key="2">
    <source>
        <dbReference type="EMBL" id="UTF53899.1"/>
    </source>
</evidence>
<accession>A0A9E7NBD7</accession>
<gene>
    <name evidence="2" type="ORF">NGM29_01035</name>
</gene>
<organism evidence="2 3">
    <name type="scientific">Natronosalvus rutilus</name>
    <dbReference type="NCBI Taxonomy" id="2953753"/>
    <lineage>
        <taxon>Archaea</taxon>
        <taxon>Methanobacteriati</taxon>
        <taxon>Methanobacteriota</taxon>
        <taxon>Stenosarchaea group</taxon>
        <taxon>Halobacteria</taxon>
        <taxon>Halobacteriales</taxon>
        <taxon>Natrialbaceae</taxon>
        <taxon>Natronosalvus</taxon>
    </lineage>
</organism>
<keyword evidence="2" id="KW-0255">Endonuclease</keyword>
<dbReference type="RefSeq" id="WP_254158416.1">
    <property type="nucleotide sequence ID" value="NZ_CP100355.1"/>
</dbReference>
<proteinExistence type="predicted"/>
<dbReference type="Proteomes" id="UP001056855">
    <property type="component" value="Chromosome"/>
</dbReference>
<keyword evidence="2" id="KW-0540">Nuclease</keyword>
<name>A0A9E7NBD7_9EURY</name>
<dbReference type="AlphaFoldDB" id="A0A9E7NBD7"/>
<keyword evidence="3" id="KW-1185">Reference proteome</keyword>
<evidence type="ECO:0000256" key="1">
    <source>
        <dbReference type="SAM" id="MobiDB-lite"/>
    </source>
</evidence>
<dbReference type="GeneID" id="73288587"/>
<dbReference type="KEGG" id="sawl:NGM29_01035"/>
<dbReference type="GO" id="GO:0004519">
    <property type="term" value="F:endonuclease activity"/>
    <property type="evidence" value="ECO:0007669"/>
    <property type="project" value="UniProtKB-KW"/>
</dbReference>
<feature type="compositionally biased region" description="Acidic residues" evidence="1">
    <location>
        <begin position="173"/>
        <end position="182"/>
    </location>
</feature>
<keyword evidence="2" id="KW-0378">Hydrolase</keyword>